<dbReference type="InterPro" id="IPR009001">
    <property type="entry name" value="Transl_elong_EF1A/Init_IF2_C"/>
</dbReference>
<dbReference type="Pfam" id="PF16450">
    <property type="entry name" value="Prot_ATP_ID_OB_C"/>
    <property type="match status" value="1"/>
</dbReference>
<accession>A0A0L0RWP7</accession>
<feature type="region of interest" description="Disordered" evidence="16">
    <location>
        <begin position="720"/>
        <end position="744"/>
    </location>
</feature>
<evidence type="ECO:0000313" key="19">
    <source>
        <dbReference type="Proteomes" id="UP000054350"/>
    </source>
</evidence>
<dbReference type="PROSITE" id="PS00674">
    <property type="entry name" value="AAA"/>
    <property type="match status" value="1"/>
</dbReference>
<dbReference type="InterPro" id="IPR050221">
    <property type="entry name" value="26S_Proteasome_ATPase"/>
</dbReference>
<evidence type="ECO:0000256" key="1">
    <source>
        <dbReference type="ARBA" id="ARBA00004123"/>
    </source>
</evidence>
<evidence type="ECO:0000256" key="6">
    <source>
        <dbReference type="ARBA" id="ARBA00022741"/>
    </source>
</evidence>
<dbReference type="Pfam" id="PF03144">
    <property type="entry name" value="GTP_EFTU_D2"/>
    <property type="match status" value="1"/>
</dbReference>
<keyword evidence="12" id="KW-0539">Nucleus</keyword>
<dbReference type="GO" id="GO:0016887">
    <property type="term" value="F:ATP hydrolysis activity"/>
    <property type="evidence" value="ECO:0007669"/>
    <property type="project" value="InterPro"/>
</dbReference>
<keyword evidence="6" id="KW-0547">Nucleotide-binding</keyword>
<comment type="similarity">
    <text evidence="3">Belongs to the AAA ATPase family.</text>
</comment>
<dbReference type="SMART" id="SM00382">
    <property type="entry name" value="AAA"/>
    <property type="match status" value="1"/>
</dbReference>
<dbReference type="CDD" id="cd19502">
    <property type="entry name" value="RecA-like_PAN_like"/>
    <property type="match status" value="1"/>
</dbReference>
<dbReference type="STRING" id="578462.A0A0L0RWP7"/>
<reference evidence="19" key="2">
    <citation type="submission" date="2009-11" db="EMBL/GenBank/DDBJ databases">
        <title>The Genome Sequence of Allomyces macrogynus strain ATCC 38327.</title>
        <authorList>
            <consortium name="The Broad Institute Genome Sequencing Platform"/>
            <person name="Russ C."/>
            <person name="Cuomo C."/>
            <person name="Shea T."/>
            <person name="Young S.K."/>
            <person name="Zeng Q."/>
            <person name="Koehrsen M."/>
            <person name="Haas B."/>
            <person name="Borodovsky M."/>
            <person name="Guigo R."/>
            <person name="Alvarado L."/>
            <person name="Berlin A."/>
            <person name="Borenstein D."/>
            <person name="Chen Z."/>
            <person name="Engels R."/>
            <person name="Freedman E."/>
            <person name="Gellesch M."/>
            <person name="Goldberg J."/>
            <person name="Griggs A."/>
            <person name="Gujja S."/>
            <person name="Heiman D."/>
            <person name="Hepburn T."/>
            <person name="Howarth C."/>
            <person name="Jen D."/>
            <person name="Larson L."/>
            <person name="Lewis B."/>
            <person name="Mehta T."/>
            <person name="Park D."/>
            <person name="Pearson M."/>
            <person name="Roberts A."/>
            <person name="Saif S."/>
            <person name="Shenoy N."/>
            <person name="Sisk P."/>
            <person name="Stolte C."/>
            <person name="Sykes S."/>
            <person name="Walk T."/>
            <person name="White J."/>
            <person name="Yandava C."/>
            <person name="Burger G."/>
            <person name="Gray M.W."/>
            <person name="Holland P.W.H."/>
            <person name="King N."/>
            <person name="Lang F.B.F."/>
            <person name="Roger A.J."/>
            <person name="Ruiz-Trillo I."/>
            <person name="Lander E."/>
            <person name="Nusbaum C."/>
        </authorList>
    </citation>
    <scope>NUCLEOTIDE SEQUENCE [LARGE SCALE GENOMIC DNA]</scope>
    <source>
        <strain evidence="19">ATCC 38327</strain>
    </source>
</reference>
<dbReference type="VEuPathDB" id="FungiDB:AMAG_17705"/>
<dbReference type="PRINTS" id="PR00315">
    <property type="entry name" value="ELONGATNFCT"/>
</dbReference>
<evidence type="ECO:0000256" key="5">
    <source>
        <dbReference type="ARBA" id="ARBA00022490"/>
    </source>
</evidence>
<gene>
    <name evidence="18" type="ORF">AMAG_17705</name>
</gene>
<evidence type="ECO:0000256" key="15">
    <source>
        <dbReference type="SAM" id="Coils"/>
    </source>
</evidence>
<dbReference type="PROSITE" id="PS51722">
    <property type="entry name" value="G_TR_2"/>
    <property type="match status" value="1"/>
</dbReference>
<sequence>MVVGKEGIRSYYIARIEQLETTINDKARNLKRLEAQRNALNTKVRLLREELQLLQEPGSYVGEVVKVMGKKKVLVKIQEGKYVVDIAPAIDIANLTPTVRVALRSDSYVLHKILPNKVDPLVSLMMVEKVPDSTYEMIGGLDKQIKEIKEVIELPVKHPELFEALGIAQPKGVLLYGPPGTGKTLLARAVAHHTDCKFIRVSGSELVQKYIGEGSRMVRELFVMAREHAPSIIFMDEIDSIGSSRIEGGGSGGGDSEVQRTMLELLNQLDGFEATKNIKVIMATNRLDILDSALLRPGRIDRKIELPPPSEAARADILKIHSRKMNLTRGINLRKVAEKMSGCSGAEVKAVCTEAGMYALRERRVHVTQEDFEMAVAKVMRKDTEQNLSLRKLFNSDLDAQPSLYSLIRAENLIPMTTPVDVSDKLPLSVVMLGSQDGGKSTATGHLVYKSGLLHPDLVAKFDAHTAGGALDYAWLMDTIRDQLGGIAPNSDETVPPEAARFVTSRYVVQVMDVPGHRDFMRNVLTGASRADAAILVLSARPGELETALGLVETESGHGAEARQHATLAFTMGVTRLVVAVNKMDMVDWSETRFKEVVEAASAVLRTIGFAVEKIAFVPIAGVSGDNLFAPSANMPWYHGWSRQAKDGTVKTGMTLIEAMDAVDPPRRLADKPLRIVVQDVYKVSRLGTVPVGRIESGVLRVGMRVHFAPGGVEGTVQTIERDSSSSPPGHTVTDPNVAGPGENVGFSVSDVSVRDIRRGYVASSAAADQDPAYESASLTVSMVMMADHQLVLTPGCTPVVDVHTAHVPVKVVELVTKIDRSNGQILERAPKALRPGEAGVVKLVPQKPLCVEAFAEYAALGRFALRDQRHTVAVGVIKRVEKSLPDGTTVLCPRGAPPV</sequence>
<dbReference type="FunFam" id="2.40.30.10:FF:000005">
    <property type="entry name" value="Elongation factor 1-alpha"/>
    <property type="match status" value="1"/>
</dbReference>
<dbReference type="GO" id="GO:0005524">
    <property type="term" value="F:ATP binding"/>
    <property type="evidence" value="ECO:0007669"/>
    <property type="project" value="UniProtKB-KW"/>
</dbReference>
<reference evidence="18 19" key="1">
    <citation type="submission" date="2009-11" db="EMBL/GenBank/DDBJ databases">
        <title>Annotation of Allomyces macrogynus ATCC 38327.</title>
        <authorList>
            <consortium name="The Broad Institute Genome Sequencing Platform"/>
            <person name="Russ C."/>
            <person name="Cuomo C."/>
            <person name="Burger G."/>
            <person name="Gray M.W."/>
            <person name="Holland P.W.H."/>
            <person name="King N."/>
            <person name="Lang F.B.F."/>
            <person name="Roger A.J."/>
            <person name="Ruiz-Trillo I."/>
            <person name="Young S.K."/>
            <person name="Zeng Q."/>
            <person name="Gargeya S."/>
            <person name="Fitzgerald M."/>
            <person name="Haas B."/>
            <person name="Abouelleil A."/>
            <person name="Alvarado L."/>
            <person name="Arachchi H.M."/>
            <person name="Berlin A."/>
            <person name="Chapman S.B."/>
            <person name="Gearin G."/>
            <person name="Goldberg J."/>
            <person name="Griggs A."/>
            <person name="Gujja S."/>
            <person name="Hansen M."/>
            <person name="Heiman D."/>
            <person name="Howarth C."/>
            <person name="Larimer J."/>
            <person name="Lui A."/>
            <person name="MacDonald P.J.P."/>
            <person name="McCowen C."/>
            <person name="Montmayeur A."/>
            <person name="Murphy C."/>
            <person name="Neiman D."/>
            <person name="Pearson M."/>
            <person name="Priest M."/>
            <person name="Roberts A."/>
            <person name="Saif S."/>
            <person name="Shea T."/>
            <person name="Sisk P."/>
            <person name="Stolte C."/>
            <person name="Sykes S."/>
            <person name="Wortman J."/>
            <person name="Nusbaum C."/>
            <person name="Birren B."/>
        </authorList>
    </citation>
    <scope>NUCLEOTIDE SEQUENCE [LARGE SCALE GENOMIC DNA]</scope>
    <source>
        <strain evidence="18 19">ATCC 38327</strain>
    </source>
</reference>
<dbReference type="GO" id="GO:0005525">
    <property type="term" value="F:GTP binding"/>
    <property type="evidence" value="ECO:0007669"/>
    <property type="project" value="UniProtKB-KW"/>
</dbReference>
<dbReference type="Pfam" id="PF22594">
    <property type="entry name" value="GTP-eEF1A_C"/>
    <property type="match status" value="1"/>
</dbReference>
<keyword evidence="8" id="KW-0067">ATP-binding</keyword>
<evidence type="ECO:0000259" key="17">
    <source>
        <dbReference type="PROSITE" id="PS51722"/>
    </source>
</evidence>
<dbReference type="eggNOG" id="KOG0052">
    <property type="taxonomic scope" value="Eukaryota"/>
</dbReference>
<dbReference type="InterPro" id="IPR004161">
    <property type="entry name" value="EFTu-like_2"/>
</dbReference>
<dbReference type="SUPFAM" id="SSF50465">
    <property type="entry name" value="EF-Tu/eEF-1alpha/eIF2-gamma C-terminal domain"/>
    <property type="match status" value="1"/>
</dbReference>
<dbReference type="InterPro" id="IPR003593">
    <property type="entry name" value="AAA+_ATPase"/>
</dbReference>
<dbReference type="AlphaFoldDB" id="A0A0L0RWP7"/>
<dbReference type="GO" id="GO:0008233">
    <property type="term" value="F:peptidase activity"/>
    <property type="evidence" value="ECO:0007669"/>
    <property type="project" value="UniProtKB-KW"/>
</dbReference>
<comment type="function">
    <text evidence="13">The 26S proteasome is involved in the ATP-dependent degradation of ubiquitinated proteins. The regulatory (or ATPase) complex confers ATP dependency and substrate specificity to the 26S complex.</text>
</comment>
<comment type="similarity">
    <text evidence="4">Belongs to the TRAFAC class translation factor GTPase superfamily. Classic translation factor GTPase family. EF-Tu/EF-1A subfamily.</text>
</comment>
<keyword evidence="11" id="KW-0342">GTP-binding</keyword>
<evidence type="ECO:0000256" key="3">
    <source>
        <dbReference type="ARBA" id="ARBA00006914"/>
    </source>
</evidence>
<dbReference type="GO" id="GO:0008540">
    <property type="term" value="C:proteasome regulatory particle, base subcomplex"/>
    <property type="evidence" value="ECO:0007669"/>
    <property type="project" value="UniProtKB-ARBA"/>
</dbReference>
<dbReference type="Gene3D" id="2.40.50.140">
    <property type="entry name" value="Nucleic acid-binding proteins"/>
    <property type="match status" value="1"/>
</dbReference>
<evidence type="ECO:0000256" key="2">
    <source>
        <dbReference type="ARBA" id="ARBA00004496"/>
    </source>
</evidence>
<organism evidence="18 19">
    <name type="scientific">Allomyces macrogynus (strain ATCC 38327)</name>
    <name type="common">Allomyces javanicus var. macrogynus</name>
    <dbReference type="NCBI Taxonomy" id="578462"/>
    <lineage>
        <taxon>Eukaryota</taxon>
        <taxon>Fungi</taxon>
        <taxon>Fungi incertae sedis</taxon>
        <taxon>Blastocladiomycota</taxon>
        <taxon>Blastocladiomycetes</taxon>
        <taxon>Blastocladiales</taxon>
        <taxon>Blastocladiaceae</taxon>
        <taxon>Allomyces</taxon>
    </lineage>
</organism>
<dbReference type="InterPro" id="IPR009000">
    <property type="entry name" value="Transl_B-barrel_sf"/>
</dbReference>
<dbReference type="SUPFAM" id="SSF52540">
    <property type="entry name" value="P-loop containing nucleoside triphosphate hydrolases"/>
    <property type="match status" value="2"/>
</dbReference>
<comment type="subcellular location">
    <subcellularLocation>
        <location evidence="2">Cytoplasm</location>
    </subcellularLocation>
    <subcellularLocation>
        <location evidence="1">Nucleus</location>
    </subcellularLocation>
</comment>
<evidence type="ECO:0000256" key="14">
    <source>
        <dbReference type="ARBA" id="ARBA00069286"/>
    </source>
</evidence>
<dbReference type="Proteomes" id="UP000054350">
    <property type="component" value="Unassembled WGS sequence"/>
</dbReference>
<evidence type="ECO:0000256" key="12">
    <source>
        <dbReference type="ARBA" id="ARBA00023242"/>
    </source>
</evidence>
<keyword evidence="10" id="KW-0647">Proteasome</keyword>
<evidence type="ECO:0000256" key="9">
    <source>
        <dbReference type="ARBA" id="ARBA00022917"/>
    </source>
</evidence>
<evidence type="ECO:0000256" key="8">
    <source>
        <dbReference type="ARBA" id="ARBA00022840"/>
    </source>
</evidence>
<evidence type="ECO:0000256" key="11">
    <source>
        <dbReference type="ARBA" id="ARBA00023134"/>
    </source>
</evidence>
<dbReference type="InterPro" id="IPR054696">
    <property type="entry name" value="GTP-eEF1A_C"/>
</dbReference>
<dbReference type="FunFam" id="3.40.50.300:FF:000030">
    <property type="entry name" value="26S protease regulatory subunit 8"/>
    <property type="match status" value="1"/>
</dbReference>
<dbReference type="GO" id="GO:0006508">
    <property type="term" value="P:proteolysis"/>
    <property type="evidence" value="ECO:0007669"/>
    <property type="project" value="UniProtKB-KW"/>
</dbReference>
<evidence type="ECO:0000256" key="10">
    <source>
        <dbReference type="ARBA" id="ARBA00022942"/>
    </source>
</evidence>
<dbReference type="FunFam" id="1.10.8.60:FF:000006">
    <property type="entry name" value="26S protease regulatory subunit 8"/>
    <property type="match status" value="1"/>
</dbReference>
<name>A0A0L0RWP7_ALLM3</name>
<dbReference type="GO" id="GO:0003924">
    <property type="term" value="F:GTPase activity"/>
    <property type="evidence" value="ECO:0007669"/>
    <property type="project" value="InterPro"/>
</dbReference>
<keyword evidence="18" id="KW-0645">Protease</keyword>
<keyword evidence="7" id="KW-0251">Elongation factor</keyword>
<evidence type="ECO:0000256" key="7">
    <source>
        <dbReference type="ARBA" id="ARBA00022768"/>
    </source>
</evidence>
<dbReference type="GO" id="GO:0005634">
    <property type="term" value="C:nucleus"/>
    <property type="evidence" value="ECO:0007669"/>
    <property type="project" value="UniProtKB-SubCell"/>
</dbReference>
<keyword evidence="15" id="KW-0175">Coiled coil</keyword>
<dbReference type="Gene3D" id="2.40.30.10">
    <property type="entry name" value="Translation factors"/>
    <property type="match status" value="2"/>
</dbReference>
<dbReference type="InterPro" id="IPR027417">
    <property type="entry name" value="P-loop_NTPase"/>
</dbReference>
<dbReference type="InterPro" id="IPR032501">
    <property type="entry name" value="Prot_ATP_ID_OB_2nd"/>
</dbReference>
<evidence type="ECO:0000313" key="18">
    <source>
        <dbReference type="EMBL" id="KNE54783.1"/>
    </source>
</evidence>
<dbReference type="PANTHER" id="PTHR23073">
    <property type="entry name" value="26S PROTEASOME REGULATORY SUBUNIT"/>
    <property type="match status" value="1"/>
</dbReference>
<evidence type="ECO:0000256" key="4">
    <source>
        <dbReference type="ARBA" id="ARBA00007249"/>
    </source>
</evidence>
<dbReference type="GO" id="GO:0003746">
    <property type="term" value="F:translation elongation factor activity"/>
    <property type="evidence" value="ECO:0007669"/>
    <property type="project" value="UniProtKB-KW"/>
</dbReference>
<dbReference type="InterPro" id="IPR000795">
    <property type="entry name" value="T_Tr_GTP-bd_dom"/>
</dbReference>
<keyword evidence="19" id="KW-1185">Reference proteome</keyword>
<dbReference type="Pfam" id="PF00004">
    <property type="entry name" value="AAA"/>
    <property type="match status" value="1"/>
</dbReference>
<protein>
    <recommendedName>
        <fullName evidence="14">26S proteasome regulatory subunit 8 homolog</fullName>
    </recommendedName>
</protein>
<dbReference type="FunFam" id="2.40.50.140:FF:000044">
    <property type="entry name" value="26S protease regulatory subunit 8"/>
    <property type="match status" value="1"/>
</dbReference>
<dbReference type="InterPro" id="IPR041569">
    <property type="entry name" value="AAA_lid_3"/>
</dbReference>
<dbReference type="GO" id="GO:0005737">
    <property type="term" value="C:cytoplasm"/>
    <property type="evidence" value="ECO:0007669"/>
    <property type="project" value="UniProtKB-SubCell"/>
</dbReference>
<keyword evidence="5" id="KW-0963">Cytoplasm</keyword>
<dbReference type="OrthoDB" id="1664597at2759"/>
<keyword evidence="9" id="KW-0648">Protein biosynthesis</keyword>
<dbReference type="eggNOG" id="KOG0728">
    <property type="taxonomic scope" value="Eukaryota"/>
</dbReference>
<dbReference type="InterPro" id="IPR003959">
    <property type="entry name" value="ATPase_AAA_core"/>
</dbReference>
<dbReference type="Pfam" id="PF17862">
    <property type="entry name" value="AAA_lid_3"/>
    <property type="match status" value="1"/>
</dbReference>
<dbReference type="Gene3D" id="3.40.50.300">
    <property type="entry name" value="P-loop containing nucleotide triphosphate hydrolases"/>
    <property type="match status" value="2"/>
</dbReference>
<dbReference type="EMBL" id="GG745328">
    <property type="protein sequence ID" value="KNE54783.1"/>
    <property type="molecule type" value="Genomic_DNA"/>
</dbReference>
<evidence type="ECO:0000256" key="16">
    <source>
        <dbReference type="SAM" id="MobiDB-lite"/>
    </source>
</evidence>
<feature type="domain" description="Tr-type G" evidence="17">
    <location>
        <begin position="425"/>
        <end position="667"/>
    </location>
</feature>
<feature type="coiled-coil region" evidence="15">
    <location>
        <begin position="16"/>
        <end position="50"/>
    </location>
</feature>
<dbReference type="InterPro" id="IPR003960">
    <property type="entry name" value="ATPase_AAA_CS"/>
</dbReference>
<evidence type="ECO:0000256" key="13">
    <source>
        <dbReference type="ARBA" id="ARBA00024661"/>
    </source>
</evidence>
<dbReference type="InterPro" id="IPR012340">
    <property type="entry name" value="NA-bd_OB-fold"/>
</dbReference>
<dbReference type="Pfam" id="PF00009">
    <property type="entry name" value="GTP_EFTU"/>
    <property type="match status" value="1"/>
</dbReference>
<dbReference type="SUPFAM" id="SSF50447">
    <property type="entry name" value="Translation proteins"/>
    <property type="match status" value="1"/>
</dbReference>
<keyword evidence="18" id="KW-0378">Hydrolase</keyword>
<proteinExistence type="inferred from homology"/>
<dbReference type="Gene3D" id="1.10.8.60">
    <property type="match status" value="1"/>
</dbReference>